<dbReference type="RefSeq" id="XP_043048107.1">
    <property type="nucleotide sequence ID" value="XM_043192443.1"/>
</dbReference>
<evidence type="ECO:0000313" key="4">
    <source>
        <dbReference type="Proteomes" id="UP000790833"/>
    </source>
</evidence>
<dbReference type="AlphaFoldDB" id="A0A9P7V7E3"/>
<feature type="region of interest" description="Disordered" evidence="2">
    <location>
        <begin position="1"/>
        <end position="30"/>
    </location>
</feature>
<proteinExistence type="inferred from homology"/>
<dbReference type="PANTHER" id="PTHR14534">
    <property type="entry name" value="VACUOLAR IMPORT AND DEGRADATION PROTEIN 24"/>
    <property type="match status" value="1"/>
</dbReference>
<feature type="compositionally biased region" description="Low complexity" evidence="2">
    <location>
        <begin position="1"/>
        <end position="22"/>
    </location>
</feature>
<dbReference type="Proteomes" id="UP000790833">
    <property type="component" value="Unassembled WGS sequence"/>
</dbReference>
<feature type="region of interest" description="Disordered" evidence="2">
    <location>
        <begin position="46"/>
        <end position="78"/>
    </location>
</feature>
<dbReference type="GO" id="GO:0006623">
    <property type="term" value="P:protein targeting to vacuole"/>
    <property type="evidence" value="ECO:0007669"/>
    <property type="project" value="TreeGrafter"/>
</dbReference>
<reference evidence="3" key="1">
    <citation type="submission" date="2021-03" db="EMBL/GenBank/DDBJ databases">
        <authorList>
            <person name="Palmer J.M."/>
        </authorList>
    </citation>
    <scope>NUCLEOTIDE SEQUENCE</scope>
    <source>
        <strain evidence="3">ARV_011</strain>
    </source>
</reference>
<comment type="caution">
    <text evidence="3">The sequence shown here is derived from an EMBL/GenBank/DDBJ whole genome shotgun (WGS) entry which is preliminary data.</text>
</comment>
<dbReference type="GO" id="GO:0043161">
    <property type="term" value="P:proteasome-mediated ubiquitin-dependent protein catabolic process"/>
    <property type="evidence" value="ECO:0007669"/>
    <property type="project" value="TreeGrafter"/>
</dbReference>
<feature type="region of interest" description="Disordered" evidence="2">
    <location>
        <begin position="91"/>
        <end position="124"/>
    </location>
</feature>
<dbReference type="GO" id="GO:0034657">
    <property type="term" value="C:GID complex"/>
    <property type="evidence" value="ECO:0007669"/>
    <property type="project" value="TreeGrafter"/>
</dbReference>
<sequence>MPDINASASAGGSAIVGSGESASTEDSEANLIRLRQQYLEKLRRLRAESLRRTNDSNNTRDKYENLARDSNLSPGGLGEHWKGLGVVIDHEEDDDDDKDSNKKKVDLKPGSPSQKAEAFFSSRNPDNHVAEEAVRTFSSDDTHSNRELISYESFRFKRHSPRINYLYLEATRYQYLNAYLKPNAKYVGEQRSGRERYRIIVEFQLIDWQNLVVTGFLHITGLTEDHPEITTCFTGEIINNPFFDAEALRTGDHHDYGSSTSSASAYFSTMNKSYSFLTENKSWGSYPRNDLEHWRRLTNCQHQVSDTVFKKELSNIIKGKLKQGVIYMRWKEEFLLPDSRIKSIRGASFEGFYYIALNTGLGGTSHVHKSSRADFPFPDGINNFVDQSGTITGLYYHKTSEKFQSLFLKYVEDYGSSGRFDFA</sequence>
<evidence type="ECO:0000256" key="1">
    <source>
        <dbReference type="ARBA" id="ARBA00061469"/>
    </source>
</evidence>
<organism evidence="3 4">
    <name type="scientific">Scheffersomyces spartinae</name>
    <dbReference type="NCBI Taxonomy" id="45513"/>
    <lineage>
        <taxon>Eukaryota</taxon>
        <taxon>Fungi</taxon>
        <taxon>Dikarya</taxon>
        <taxon>Ascomycota</taxon>
        <taxon>Saccharomycotina</taxon>
        <taxon>Pichiomycetes</taxon>
        <taxon>Debaryomycetaceae</taxon>
        <taxon>Scheffersomyces</taxon>
    </lineage>
</organism>
<dbReference type="OrthoDB" id="62at2759"/>
<feature type="compositionally biased region" description="Basic and acidic residues" evidence="2">
    <location>
        <begin position="46"/>
        <end position="67"/>
    </location>
</feature>
<protein>
    <submittedName>
        <fullName evidence="3">Uncharacterized protein</fullName>
    </submittedName>
</protein>
<keyword evidence="4" id="KW-1185">Reference proteome</keyword>
<dbReference type="EMBL" id="JAHMUF010000017">
    <property type="protein sequence ID" value="KAG7192557.1"/>
    <property type="molecule type" value="Genomic_DNA"/>
</dbReference>
<dbReference type="Pfam" id="PF09783">
    <property type="entry name" value="Vac_ImportDeg"/>
    <property type="match status" value="1"/>
</dbReference>
<gene>
    <name evidence="3" type="ORF">KQ657_001656</name>
</gene>
<name>A0A9P7V7E3_9ASCO</name>
<evidence type="ECO:0000313" key="3">
    <source>
        <dbReference type="EMBL" id="KAG7192557.1"/>
    </source>
</evidence>
<dbReference type="GO" id="GO:0007039">
    <property type="term" value="P:protein catabolic process in the vacuole"/>
    <property type="evidence" value="ECO:0007669"/>
    <property type="project" value="TreeGrafter"/>
</dbReference>
<accession>A0A9P7V7E3</accession>
<dbReference type="PANTHER" id="PTHR14534:SF3">
    <property type="entry name" value="GID COMPLEX SUBUNIT 4 HOMOLOG"/>
    <property type="match status" value="1"/>
</dbReference>
<dbReference type="GO" id="GO:0005773">
    <property type="term" value="C:vacuole"/>
    <property type="evidence" value="ECO:0007669"/>
    <property type="project" value="GOC"/>
</dbReference>
<dbReference type="InterPro" id="IPR018618">
    <property type="entry name" value="GID4/10-like"/>
</dbReference>
<comment type="similarity">
    <text evidence="1">Belongs to the GID4/VID24 family.</text>
</comment>
<dbReference type="GeneID" id="66115030"/>
<evidence type="ECO:0000256" key="2">
    <source>
        <dbReference type="SAM" id="MobiDB-lite"/>
    </source>
</evidence>
<dbReference type="GO" id="GO:0045721">
    <property type="term" value="P:negative regulation of gluconeogenesis"/>
    <property type="evidence" value="ECO:0007669"/>
    <property type="project" value="TreeGrafter"/>
</dbReference>